<reference evidence="7" key="1">
    <citation type="submission" date="2022-01" db="EMBL/GenBank/DDBJ databases">
        <title>Genome-Based Taxonomic Classification of the Phylum Actinobacteria.</title>
        <authorList>
            <person name="Gao Y."/>
        </authorList>
    </citation>
    <scope>NUCLEOTIDE SEQUENCE</scope>
    <source>
        <strain evidence="7">KLBMP 8922</strain>
    </source>
</reference>
<dbReference type="Proteomes" id="UP001165378">
    <property type="component" value="Unassembled WGS sequence"/>
</dbReference>
<evidence type="ECO:0000259" key="6">
    <source>
        <dbReference type="PROSITE" id="PS50977"/>
    </source>
</evidence>
<dbReference type="Pfam" id="PF02909">
    <property type="entry name" value="TetR_C_1"/>
    <property type="match status" value="1"/>
</dbReference>
<dbReference type="AlphaFoldDB" id="A0AA41PYJ8"/>
<evidence type="ECO:0000313" key="8">
    <source>
        <dbReference type="Proteomes" id="UP001165378"/>
    </source>
</evidence>
<evidence type="ECO:0000256" key="3">
    <source>
        <dbReference type="ARBA" id="ARBA00023163"/>
    </source>
</evidence>
<keyword evidence="1" id="KW-0805">Transcription regulation</keyword>
<evidence type="ECO:0000313" key="7">
    <source>
        <dbReference type="EMBL" id="MCF2528235.1"/>
    </source>
</evidence>
<dbReference type="PRINTS" id="PR00455">
    <property type="entry name" value="HTHTETR"/>
</dbReference>
<dbReference type="InterPro" id="IPR004111">
    <property type="entry name" value="Repressor_TetR_C"/>
</dbReference>
<keyword evidence="8" id="KW-1185">Reference proteome</keyword>
<proteinExistence type="predicted"/>
<dbReference type="EMBL" id="JAKFHA010000006">
    <property type="protein sequence ID" value="MCF2528235.1"/>
    <property type="molecule type" value="Genomic_DNA"/>
</dbReference>
<dbReference type="RefSeq" id="WP_235052403.1">
    <property type="nucleotide sequence ID" value="NZ_JAKFHA010000006.1"/>
</dbReference>
<dbReference type="Gene3D" id="1.10.357.10">
    <property type="entry name" value="Tetracycline Repressor, domain 2"/>
    <property type="match status" value="1"/>
</dbReference>
<dbReference type="InterPro" id="IPR036271">
    <property type="entry name" value="Tet_transcr_reg_TetR-rel_C_sf"/>
</dbReference>
<dbReference type="GO" id="GO:0045892">
    <property type="term" value="P:negative regulation of DNA-templated transcription"/>
    <property type="evidence" value="ECO:0007669"/>
    <property type="project" value="InterPro"/>
</dbReference>
<dbReference type="SUPFAM" id="SSF46689">
    <property type="entry name" value="Homeodomain-like"/>
    <property type="match status" value="1"/>
</dbReference>
<evidence type="ECO:0000256" key="5">
    <source>
        <dbReference type="SAM" id="MobiDB-lite"/>
    </source>
</evidence>
<evidence type="ECO:0000256" key="4">
    <source>
        <dbReference type="PROSITE-ProRule" id="PRU00335"/>
    </source>
</evidence>
<feature type="region of interest" description="Disordered" evidence="5">
    <location>
        <begin position="1"/>
        <end position="25"/>
    </location>
</feature>
<feature type="domain" description="HTH tetR-type" evidence="6">
    <location>
        <begin position="24"/>
        <end position="84"/>
    </location>
</feature>
<protein>
    <submittedName>
        <fullName evidence="7">TetR/AcrR family transcriptional regulator</fullName>
    </submittedName>
</protein>
<dbReference type="InterPro" id="IPR001647">
    <property type="entry name" value="HTH_TetR"/>
</dbReference>
<comment type="caution">
    <text evidence="7">The sequence shown here is derived from an EMBL/GenBank/DDBJ whole genome shotgun (WGS) entry which is preliminary data.</text>
</comment>
<dbReference type="PANTHER" id="PTHR30055:SF151">
    <property type="entry name" value="TRANSCRIPTIONAL REGULATORY PROTEIN"/>
    <property type="match status" value="1"/>
</dbReference>
<dbReference type="InterPro" id="IPR009057">
    <property type="entry name" value="Homeodomain-like_sf"/>
</dbReference>
<dbReference type="Pfam" id="PF00440">
    <property type="entry name" value="TetR_N"/>
    <property type="match status" value="1"/>
</dbReference>
<sequence length="247" mass="26909">MAGTGTGTGVRGARRRNTAGGRSGLTPERIVEGCIALLDEHGPDALTFRRIGGHLGVDPTALYRHFRDKDELVLAVADRLHGRVLDDFEPSDHWRATLQDMLTRNRLVYLAHPEAAVLSVARTTRRAAEMAGVEIILGALAEAGFPPDEAVKYYRVLVDFVLSWCGLEAAYLTLSQEARSGDENAWSREYAGAPADRYPHIAAAAPFLPTVTEEGNFALALELLLDSVELRAQRYAATIGEQRATAE</sequence>
<feature type="compositionally biased region" description="Gly residues" evidence="5">
    <location>
        <begin position="1"/>
        <end position="10"/>
    </location>
</feature>
<dbReference type="InterPro" id="IPR050109">
    <property type="entry name" value="HTH-type_TetR-like_transc_reg"/>
</dbReference>
<evidence type="ECO:0000256" key="2">
    <source>
        <dbReference type="ARBA" id="ARBA00023125"/>
    </source>
</evidence>
<keyword evidence="3" id="KW-0804">Transcription</keyword>
<dbReference type="PROSITE" id="PS50977">
    <property type="entry name" value="HTH_TETR_2"/>
    <property type="match status" value="1"/>
</dbReference>
<dbReference type="Gene3D" id="1.10.10.60">
    <property type="entry name" value="Homeodomain-like"/>
    <property type="match status" value="1"/>
</dbReference>
<organism evidence="7 8">
    <name type="scientific">Yinghuangia soli</name>
    <dbReference type="NCBI Taxonomy" id="2908204"/>
    <lineage>
        <taxon>Bacteria</taxon>
        <taxon>Bacillati</taxon>
        <taxon>Actinomycetota</taxon>
        <taxon>Actinomycetes</taxon>
        <taxon>Kitasatosporales</taxon>
        <taxon>Streptomycetaceae</taxon>
        <taxon>Yinghuangia</taxon>
    </lineage>
</organism>
<evidence type="ECO:0000256" key="1">
    <source>
        <dbReference type="ARBA" id="ARBA00023015"/>
    </source>
</evidence>
<accession>A0AA41PYJ8</accession>
<keyword evidence="2 4" id="KW-0238">DNA-binding</keyword>
<dbReference type="GO" id="GO:0003700">
    <property type="term" value="F:DNA-binding transcription factor activity"/>
    <property type="evidence" value="ECO:0007669"/>
    <property type="project" value="TreeGrafter"/>
</dbReference>
<gene>
    <name evidence="7" type="ORF">LZ495_13520</name>
</gene>
<dbReference type="GO" id="GO:0000976">
    <property type="term" value="F:transcription cis-regulatory region binding"/>
    <property type="evidence" value="ECO:0007669"/>
    <property type="project" value="TreeGrafter"/>
</dbReference>
<dbReference type="PANTHER" id="PTHR30055">
    <property type="entry name" value="HTH-TYPE TRANSCRIPTIONAL REGULATOR RUTR"/>
    <property type="match status" value="1"/>
</dbReference>
<name>A0AA41PYJ8_9ACTN</name>
<feature type="DNA-binding region" description="H-T-H motif" evidence="4">
    <location>
        <begin position="47"/>
        <end position="66"/>
    </location>
</feature>
<dbReference type="SUPFAM" id="SSF48498">
    <property type="entry name" value="Tetracyclin repressor-like, C-terminal domain"/>
    <property type="match status" value="1"/>
</dbReference>